<name>A0A6J5K2X2_9BURK</name>
<keyword evidence="1" id="KW-0812">Transmembrane</keyword>
<dbReference type="EMBL" id="CADILN010000002">
    <property type="protein sequence ID" value="CAB4048803.1"/>
    <property type="molecule type" value="Genomic_DNA"/>
</dbReference>
<organism evidence="2 3">
    <name type="scientific">Paraburkholderia phenoliruptrix</name>
    <dbReference type="NCBI Taxonomy" id="252970"/>
    <lineage>
        <taxon>Bacteria</taxon>
        <taxon>Pseudomonadati</taxon>
        <taxon>Pseudomonadota</taxon>
        <taxon>Betaproteobacteria</taxon>
        <taxon>Burkholderiales</taxon>
        <taxon>Burkholderiaceae</taxon>
        <taxon>Paraburkholderia</taxon>
    </lineage>
</organism>
<dbReference type="RefSeq" id="WP_041745486.1">
    <property type="nucleotide sequence ID" value="NZ_CADILN010000002.1"/>
</dbReference>
<sequence length="68" mass="7481">MKAVYFLAVLPVLGFFSGTSVVQYWGPLAFGMPTLLLWNLASMITSAAILWIIHTFDARDADDSRGES</sequence>
<accession>A0A6J5K2X2</accession>
<evidence type="ECO:0000313" key="3">
    <source>
        <dbReference type="Proteomes" id="UP000494102"/>
    </source>
</evidence>
<keyword evidence="1" id="KW-1133">Transmembrane helix</keyword>
<dbReference type="GeneID" id="27797430"/>
<dbReference type="InterPro" id="IPR021741">
    <property type="entry name" value="DUF3311"/>
</dbReference>
<feature type="transmembrane region" description="Helical" evidence="1">
    <location>
        <begin position="36"/>
        <end position="56"/>
    </location>
</feature>
<evidence type="ECO:0000313" key="2">
    <source>
        <dbReference type="EMBL" id="CAB4048803.1"/>
    </source>
</evidence>
<gene>
    <name evidence="2" type="ORF">LMG9964_02444</name>
</gene>
<evidence type="ECO:0008006" key="4">
    <source>
        <dbReference type="Google" id="ProtNLM"/>
    </source>
</evidence>
<proteinExistence type="predicted"/>
<dbReference type="AlphaFoldDB" id="A0A6J5K2X2"/>
<evidence type="ECO:0000256" key="1">
    <source>
        <dbReference type="SAM" id="Phobius"/>
    </source>
</evidence>
<dbReference type="Pfam" id="PF11755">
    <property type="entry name" value="DUF3311"/>
    <property type="match status" value="1"/>
</dbReference>
<dbReference type="Proteomes" id="UP000494102">
    <property type="component" value="Unassembled WGS sequence"/>
</dbReference>
<keyword evidence="1" id="KW-0472">Membrane</keyword>
<protein>
    <recommendedName>
        <fullName evidence="4">DUF3311 domain-containing protein</fullName>
    </recommendedName>
</protein>
<reference evidence="2 3" key="1">
    <citation type="submission" date="2020-04" db="EMBL/GenBank/DDBJ databases">
        <authorList>
            <person name="De Canck E."/>
        </authorList>
    </citation>
    <scope>NUCLEOTIDE SEQUENCE [LARGE SCALE GENOMIC DNA]</scope>
    <source>
        <strain evidence="2 3">LMG 9964</strain>
    </source>
</reference>